<dbReference type="Gene3D" id="3.40.50.2300">
    <property type="match status" value="1"/>
</dbReference>
<reference evidence="4 5" key="1">
    <citation type="submission" date="2019-01" db="EMBL/GenBank/DDBJ databases">
        <title>Geovibrio thiophilus DSM 11263, complete genome.</title>
        <authorList>
            <person name="Spring S."/>
            <person name="Bunk B."/>
            <person name="Sproer C."/>
        </authorList>
    </citation>
    <scope>NUCLEOTIDE SEQUENCE [LARGE SCALE GENOMIC DNA]</scope>
    <source>
        <strain evidence="4 5">DSM 11263</strain>
    </source>
</reference>
<evidence type="ECO:0000313" key="5">
    <source>
        <dbReference type="Proteomes" id="UP000287502"/>
    </source>
</evidence>
<dbReference type="Gene3D" id="3.30.70.270">
    <property type="match status" value="1"/>
</dbReference>
<dbReference type="SUPFAM" id="SSF55073">
    <property type="entry name" value="Nucleotide cyclase"/>
    <property type="match status" value="1"/>
</dbReference>
<dbReference type="InterPro" id="IPR001789">
    <property type="entry name" value="Sig_transdc_resp-reg_receiver"/>
</dbReference>
<dbReference type="PANTHER" id="PTHR46663:SF2">
    <property type="entry name" value="GGDEF DOMAIN-CONTAINING PROTEIN"/>
    <property type="match status" value="1"/>
</dbReference>
<evidence type="ECO:0000259" key="2">
    <source>
        <dbReference type="PROSITE" id="PS50110"/>
    </source>
</evidence>
<sequence>MPMKNRILFVDDDKFILDTFRRTFREFDIALCDSPVKALEMMREEAFDVVVSDYKMPKMDGVEFIRRASEINPNSVRIMLTGNADLEIAVRAVNEGSVFKFLQKPCDRNVLKTIVEKAIEKFNSEKELRDSSEENYYKATHDSLTGLANRFMLQEKARDYIDNWNRYQKRFALFYMDLDKFKPINDTYGHHIGDEVLKEIASRLLKIVRATDTVARLGGDEFVILAENVKNEEEASVMAKKIIKAVTAPIYTDNDLVLEVGISIGISIYPEHADQYKILLEEADACVYKSKEKGGSAYTIGGCR</sequence>
<dbReference type="OrthoDB" id="9804955at2"/>
<dbReference type="InterPro" id="IPR011006">
    <property type="entry name" value="CheY-like_superfamily"/>
</dbReference>
<evidence type="ECO:0000313" key="4">
    <source>
        <dbReference type="EMBL" id="QAR32524.1"/>
    </source>
</evidence>
<evidence type="ECO:0000256" key="1">
    <source>
        <dbReference type="PROSITE-ProRule" id="PRU00169"/>
    </source>
</evidence>
<dbReference type="InterPro" id="IPR043128">
    <property type="entry name" value="Rev_trsase/Diguanyl_cyclase"/>
</dbReference>
<dbReference type="SMART" id="SM00448">
    <property type="entry name" value="REC"/>
    <property type="match status" value="1"/>
</dbReference>
<dbReference type="CDD" id="cd17569">
    <property type="entry name" value="REC_HupR-like"/>
    <property type="match status" value="1"/>
</dbReference>
<dbReference type="InterPro" id="IPR000160">
    <property type="entry name" value="GGDEF_dom"/>
</dbReference>
<feature type="modified residue" description="4-aspartylphosphate" evidence="1">
    <location>
        <position position="53"/>
    </location>
</feature>
<accession>A0A3R5UXZ9</accession>
<dbReference type="KEGG" id="gtl:EP073_03625"/>
<name>A0A3R5UXZ9_9BACT</name>
<dbReference type="PROSITE" id="PS50887">
    <property type="entry name" value="GGDEF"/>
    <property type="match status" value="1"/>
</dbReference>
<dbReference type="Pfam" id="PF00990">
    <property type="entry name" value="GGDEF"/>
    <property type="match status" value="1"/>
</dbReference>
<dbReference type="NCBIfam" id="TIGR00254">
    <property type="entry name" value="GGDEF"/>
    <property type="match status" value="1"/>
</dbReference>
<evidence type="ECO:0000259" key="3">
    <source>
        <dbReference type="PROSITE" id="PS50887"/>
    </source>
</evidence>
<feature type="domain" description="GGDEF" evidence="3">
    <location>
        <begin position="169"/>
        <end position="303"/>
    </location>
</feature>
<dbReference type="SMART" id="SM00267">
    <property type="entry name" value="GGDEF"/>
    <property type="match status" value="1"/>
</dbReference>
<dbReference type="FunFam" id="3.30.70.270:FF:000001">
    <property type="entry name" value="Diguanylate cyclase domain protein"/>
    <property type="match status" value="1"/>
</dbReference>
<proteinExistence type="predicted"/>
<organism evidence="4 5">
    <name type="scientific">Geovibrio thiophilus</name>
    <dbReference type="NCBI Taxonomy" id="139438"/>
    <lineage>
        <taxon>Bacteria</taxon>
        <taxon>Pseudomonadati</taxon>
        <taxon>Deferribacterota</taxon>
        <taxon>Deferribacteres</taxon>
        <taxon>Deferribacterales</taxon>
        <taxon>Geovibrionaceae</taxon>
        <taxon>Geovibrio</taxon>
    </lineage>
</organism>
<protein>
    <submittedName>
        <fullName evidence="4">Diguanylate cyclase</fullName>
    </submittedName>
</protein>
<dbReference type="Pfam" id="PF00072">
    <property type="entry name" value="Response_reg"/>
    <property type="match status" value="1"/>
</dbReference>
<dbReference type="PANTHER" id="PTHR46663">
    <property type="entry name" value="DIGUANYLATE CYCLASE DGCT-RELATED"/>
    <property type="match status" value="1"/>
</dbReference>
<feature type="domain" description="Response regulatory" evidence="2">
    <location>
        <begin position="6"/>
        <end position="119"/>
    </location>
</feature>
<keyword evidence="5" id="KW-1185">Reference proteome</keyword>
<dbReference type="CDD" id="cd01949">
    <property type="entry name" value="GGDEF"/>
    <property type="match status" value="1"/>
</dbReference>
<dbReference type="PROSITE" id="PS50110">
    <property type="entry name" value="RESPONSE_REGULATORY"/>
    <property type="match status" value="1"/>
</dbReference>
<dbReference type="GO" id="GO:0000160">
    <property type="term" value="P:phosphorelay signal transduction system"/>
    <property type="evidence" value="ECO:0007669"/>
    <property type="project" value="InterPro"/>
</dbReference>
<dbReference type="AlphaFoldDB" id="A0A3R5UXZ9"/>
<dbReference type="Proteomes" id="UP000287502">
    <property type="component" value="Chromosome"/>
</dbReference>
<gene>
    <name evidence="4" type="ORF">EP073_03625</name>
</gene>
<dbReference type="EMBL" id="CP035108">
    <property type="protein sequence ID" value="QAR32524.1"/>
    <property type="molecule type" value="Genomic_DNA"/>
</dbReference>
<dbReference type="SUPFAM" id="SSF52172">
    <property type="entry name" value="CheY-like"/>
    <property type="match status" value="1"/>
</dbReference>
<dbReference type="GO" id="GO:0003824">
    <property type="term" value="F:catalytic activity"/>
    <property type="evidence" value="ECO:0007669"/>
    <property type="project" value="UniProtKB-ARBA"/>
</dbReference>
<dbReference type="InterPro" id="IPR052163">
    <property type="entry name" value="DGC-Regulatory_Protein"/>
</dbReference>
<dbReference type="InterPro" id="IPR029787">
    <property type="entry name" value="Nucleotide_cyclase"/>
</dbReference>
<keyword evidence="1" id="KW-0597">Phosphoprotein</keyword>